<organism evidence="4 5">
    <name type="scientific">Thiohalocapsa halophila</name>
    <dbReference type="NCBI Taxonomy" id="69359"/>
    <lineage>
        <taxon>Bacteria</taxon>
        <taxon>Pseudomonadati</taxon>
        <taxon>Pseudomonadota</taxon>
        <taxon>Gammaproteobacteria</taxon>
        <taxon>Chromatiales</taxon>
        <taxon>Chromatiaceae</taxon>
        <taxon>Thiohalocapsa</taxon>
    </lineage>
</organism>
<keyword evidence="2" id="KW-0808">Transferase</keyword>
<protein>
    <submittedName>
        <fullName evidence="4">L-histidine N(Alpha)-methyltransferase</fullName>
    </submittedName>
</protein>
<evidence type="ECO:0000313" key="5">
    <source>
        <dbReference type="Proteomes" id="UP000748752"/>
    </source>
</evidence>
<gene>
    <name evidence="4" type="ORF">CKO31_26065</name>
</gene>
<feature type="non-terminal residue" evidence="4">
    <location>
        <position position="166"/>
    </location>
</feature>
<dbReference type="InterPro" id="IPR019257">
    <property type="entry name" value="MeTrfase_dom"/>
</dbReference>
<feature type="non-terminal residue" evidence="4">
    <location>
        <position position="1"/>
    </location>
</feature>
<dbReference type="PANTHER" id="PTHR43397:SF1">
    <property type="entry name" value="ERGOTHIONEINE BIOSYNTHESIS PROTEIN 1"/>
    <property type="match status" value="1"/>
</dbReference>
<evidence type="ECO:0000259" key="3">
    <source>
        <dbReference type="Pfam" id="PF10017"/>
    </source>
</evidence>
<keyword evidence="5" id="KW-1185">Reference proteome</keyword>
<name>A0ABS1CQI4_9GAMM</name>
<reference evidence="4 5" key="1">
    <citation type="journal article" date="2020" name="Microorganisms">
        <title>Osmotic Adaptation and Compatible Solute Biosynthesis of Phototrophic Bacteria as Revealed from Genome Analyses.</title>
        <authorList>
            <person name="Imhoff J.F."/>
            <person name="Rahn T."/>
            <person name="Kunzel S."/>
            <person name="Keller A."/>
            <person name="Neulinger S.C."/>
        </authorList>
    </citation>
    <scope>NUCLEOTIDE SEQUENCE [LARGE SCALE GENOMIC DNA]</scope>
    <source>
        <strain evidence="4 5">DSM 6210</strain>
    </source>
</reference>
<keyword evidence="1" id="KW-0489">Methyltransferase</keyword>
<dbReference type="InterPro" id="IPR029063">
    <property type="entry name" value="SAM-dependent_MTases_sf"/>
</dbReference>
<evidence type="ECO:0000256" key="1">
    <source>
        <dbReference type="ARBA" id="ARBA00022603"/>
    </source>
</evidence>
<comment type="caution">
    <text evidence="4">The sequence shown here is derived from an EMBL/GenBank/DDBJ whole genome shotgun (WGS) entry which is preliminary data.</text>
</comment>
<evidence type="ECO:0000313" key="4">
    <source>
        <dbReference type="EMBL" id="MBK1634115.1"/>
    </source>
</evidence>
<dbReference type="Proteomes" id="UP000748752">
    <property type="component" value="Unassembled WGS sequence"/>
</dbReference>
<dbReference type="EMBL" id="NRRV01000302">
    <property type="protein sequence ID" value="MBK1634115.1"/>
    <property type="molecule type" value="Genomic_DNA"/>
</dbReference>
<evidence type="ECO:0000256" key="2">
    <source>
        <dbReference type="ARBA" id="ARBA00022679"/>
    </source>
</evidence>
<dbReference type="Pfam" id="PF10017">
    <property type="entry name" value="Methyltransf_33"/>
    <property type="match status" value="1"/>
</dbReference>
<sequence>EHPRAAFFPGSSIGNFEPMDATRLLTRIGQLLGPGGRLLIGVDLVKDAGRLEAAYDDSDGVTAAFNLNLLTRINRELGADFDLDAFRHRAFFNAELSRIEMHLLSTRTQRVAVAGQLFDFAEGESIHTECSYKYRTDGFHALAAEAGFSAEEVWTDPDGLFSVHCL</sequence>
<dbReference type="Gene3D" id="3.40.50.150">
    <property type="entry name" value="Vaccinia Virus protein VP39"/>
    <property type="match status" value="1"/>
</dbReference>
<dbReference type="RefSeq" id="WP_200244026.1">
    <property type="nucleotide sequence ID" value="NZ_NRRV01000302.1"/>
</dbReference>
<dbReference type="InterPro" id="IPR051128">
    <property type="entry name" value="EgtD_Methyltrsf_superfamily"/>
</dbReference>
<accession>A0ABS1CQI4</accession>
<feature type="domain" description="Histidine-specific methyltransferase SAM-dependent" evidence="3">
    <location>
        <begin position="2"/>
        <end position="166"/>
    </location>
</feature>
<proteinExistence type="predicted"/>
<dbReference type="SUPFAM" id="SSF53335">
    <property type="entry name" value="S-adenosyl-L-methionine-dependent methyltransferases"/>
    <property type="match status" value="1"/>
</dbReference>
<dbReference type="PANTHER" id="PTHR43397">
    <property type="entry name" value="ERGOTHIONEINE BIOSYNTHESIS PROTEIN 1"/>
    <property type="match status" value="1"/>
</dbReference>